<dbReference type="STRING" id="515897.SAMN05421849_0220"/>
<protein>
    <submittedName>
        <fullName evidence="3">Uncharacterized protein</fullName>
    </submittedName>
</protein>
<keyword evidence="4" id="KW-1185">Reference proteome</keyword>
<name>A0A1R3WAQ6_9RHOB</name>
<feature type="transmembrane region" description="Helical" evidence="2">
    <location>
        <begin position="6"/>
        <end position="24"/>
    </location>
</feature>
<dbReference type="Proteomes" id="UP000192455">
    <property type="component" value="Unassembled WGS sequence"/>
</dbReference>
<keyword evidence="2" id="KW-1133">Transmembrane helix</keyword>
<evidence type="ECO:0000313" key="3">
    <source>
        <dbReference type="EMBL" id="SIT74838.1"/>
    </source>
</evidence>
<accession>A0A1R3WAQ6</accession>
<sequence>MTLLITGALSGVVLITGVLIWAWRQGRALERTRRDAQQLDAYRQTRGRMDDAPRYTDADRARDALRMRDPGTK</sequence>
<dbReference type="AlphaFoldDB" id="A0A1R3WAQ6"/>
<dbReference type="EMBL" id="FTPS01000001">
    <property type="protein sequence ID" value="SIT74838.1"/>
    <property type="molecule type" value="Genomic_DNA"/>
</dbReference>
<dbReference type="RefSeq" id="WP_076646497.1">
    <property type="nucleotide sequence ID" value="NZ_FTPS01000001.1"/>
</dbReference>
<keyword evidence="2" id="KW-0812">Transmembrane</keyword>
<evidence type="ECO:0000256" key="1">
    <source>
        <dbReference type="SAM" id="MobiDB-lite"/>
    </source>
</evidence>
<keyword evidence="2" id="KW-0472">Membrane</keyword>
<organism evidence="3 4">
    <name type="scientific">Pontibaca methylaminivorans</name>
    <dbReference type="NCBI Taxonomy" id="515897"/>
    <lineage>
        <taxon>Bacteria</taxon>
        <taxon>Pseudomonadati</taxon>
        <taxon>Pseudomonadota</taxon>
        <taxon>Alphaproteobacteria</taxon>
        <taxon>Rhodobacterales</taxon>
        <taxon>Roseobacteraceae</taxon>
        <taxon>Pontibaca</taxon>
    </lineage>
</organism>
<feature type="compositionally biased region" description="Basic and acidic residues" evidence="1">
    <location>
        <begin position="47"/>
        <end position="73"/>
    </location>
</feature>
<feature type="region of interest" description="Disordered" evidence="1">
    <location>
        <begin position="40"/>
        <end position="73"/>
    </location>
</feature>
<gene>
    <name evidence="3" type="ORF">SAMN05421849_0220</name>
</gene>
<reference evidence="3 4" key="1">
    <citation type="submission" date="2017-01" db="EMBL/GenBank/DDBJ databases">
        <authorList>
            <person name="Mah S.A."/>
            <person name="Swanson W.J."/>
            <person name="Moy G.W."/>
            <person name="Vacquier V.D."/>
        </authorList>
    </citation>
    <scope>NUCLEOTIDE SEQUENCE [LARGE SCALE GENOMIC DNA]</scope>
    <source>
        <strain evidence="3 4">DSM 21219</strain>
    </source>
</reference>
<proteinExistence type="predicted"/>
<evidence type="ECO:0000256" key="2">
    <source>
        <dbReference type="SAM" id="Phobius"/>
    </source>
</evidence>
<evidence type="ECO:0000313" key="4">
    <source>
        <dbReference type="Proteomes" id="UP000192455"/>
    </source>
</evidence>